<feature type="binding site" evidence="7">
    <location>
        <position position="180"/>
    </location>
    <ligand>
        <name>Mg(2+)</name>
        <dbReference type="ChEBI" id="CHEBI:18420"/>
    </ligand>
</feature>
<keyword evidence="9" id="KW-1185">Reference proteome</keyword>
<dbReference type="NCBIfam" id="TIGR01489">
    <property type="entry name" value="DKMTPPase-SF"/>
    <property type="match status" value="1"/>
</dbReference>
<proteinExistence type="predicted"/>
<keyword evidence="3" id="KW-0378">Hydrolase</keyword>
<dbReference type="NCBIfam" id="TIGR01488">
    <property type="entry name" value="HAD-SF-IB"/>
    <property type="match status" value="1"/>
</dbReference>
<evidence type="ECO:0000256" key="3">
    <source>
        <dbReference type="ARBA" id="ARBA00022801"/>
    </source>
</evidence>
<dbReference type="OrthoDB" id="10267182at2759"/>
<dbReference type="InterPro" id="IPR036412">
    <property type="entry name" value="HAD-like_sf"/>
</dbReference>
<dbReference type="Gene3D" id="3.40.50.1000">
    <property type="entry name" value="HAD superfamily/HAD-like"/>
    <property type="match status" value="1"/>
</dbReference>
<reference evidence="8 9" key="1">
    <citation type="journal article" date="2018" name="Science">
        <title>The opium poppy genome and morphinan production.</title>
        <authorList>
            <person name="Guo L."/>
            <person name="Winzer T."/>
            <person name="Yang X."/>
            <person name="Li Y."/>
            <person name="Ning Z."/>
            <person name="He Z."/>
            <person name="Teodor R."/>
            <person name="Lu Y."/>
            <person name="Bowser T.A."/>
            <person name="Graham I.A."/>
            <person name="Ye K."/>
        </authorList>
    </citation>
    <scope>NUCLEOTIDE SEQUENCE [LARGE SCALE GENOMIC DNA]</scope>
    <source>
        <strain evidence="9">cv. HN1</strain>
        <tissue evidence="8">Leaves</tissue>
    </source>
</reference>
<keyword evidence="4 7" id="KW-0460">Magnesium</keyword>
<sequence>MAGVVVVFDFDRTLIDKDSDRWVIDHFGITDLFIQLYPTMPWYSLVDRMIQEIHSQGRTIEEISECLKGVPLHPNIITAIKSAHSLGCDLRIVSDANMFFIETILMHHGIMECFSEINTNPIKIDEQRRLRVFPYHDANSGPHGCTLTCPPHMCKGKIMERIRNSASFVEGQKQFIYIGDGGGDFCPSVKLKEEDYVMPRKDYPVWKMICKNKSLMKAEIHEWSTGDELEVKLLGLINKISDCHTALKK</sequence>
<dbReference type="InterPro" id="IPR023214">
    <property type="entry name" value="HAD_sf"/>
</dbReference>
<feature type="binding site" evidence="6">
    <location>
        <position position="20"/>
    </location>
    <ligand>
        <name>substrate</name>
    </ligand>
</feature>
<dbReference type="Pfam" id="PF06888">
    <property type="entry name" value="Put_Phosphatase"/>
    <property type="match status" value="1"/>
</dbReference>
<dbReference type="InterPro" id="IPR016965">
    <property type="entry name" value="Pase_PHOSPHO-typ"/>
</dbReference>
<organism evidence="8 9">
    <name type="scientific">Papaver somniferum</name>
    <name type="common">Opium poppy</name>
    <dbReference type="NCBI Taxonomy" id="3469"/>
    <lineage>
        <taxon>Eukaryota</taxon>
        <taxon>Viridiplantae</taxon>
        <taxon>Streptophyta</taxon>
        <taxon>Embryophyta</taxon>
        <taxon>Tracheophyta</taxon>
        <taxon>Spermatophyta</taxon>
        <taxon>Magnoliopsida</taxon>
        <taxon>Ranunculales</taxon>
        <taxon>Papaveraceae</taxon>
        <taxon>Papaveroideae</taxon>
        <taxon>Papaver</taxon>
    </lineage>
</organism>
<dbReference type="STRING" id="3469.A0A4Y7IMR0"/>
<gene>
    <name evidence="8" type="ORF">C5167_018398</name>
</gene>
<dbReference type="SUPFAM" id="SSF56784">
    <property type="entry name" value="HAD-like"/>
    <property type="match status" value="1"/>
</dbReference>
<dbReference type="AlphaFoldDB" id="A0A4Y7IMR0"/>
<dbReference type="PANTHER" id="PTHR20889">
    <property type="entry name" value="PHOSPHATASE, ORPHAN 1, 2"/>
    <property type="match status" value="1"/>
</dbReference>
<keyword evidence="2 7" id="KW-0479">Metal-binding</keyword>
<dbReference type="Gramene" id="RZC49977">
    <property type="protein sequence ID" value="RZC49977"/>
    <property type="gene ID" value="C5167_018398"/>
</dbReference>
<evidence type="ECO:0000256" key="1">
    <source>
        <dbReference type="ARBA" id="ARBA00001946"/>
    </source>
</evidence>
<feature type="binding site" evidence="7">
    <location>
        <position position="9"/>
    </location>
    <ligand>
        <name>Mg(2+)</name>
        <dbReference type="ChEBI" id="CHEBI:18420"/>
    </ligand>
</feature>
<dbReference type="PIRSF" id="PIRSF031051">
    <property type="entry name" value="PyrdxlP_Pase_PHOSPHO2"/>
    <property type="match status" value="1"/>
</dbReference>
<dbReference type="OMA" id="RENRCAK"/>
<evidence type="ECO:0000256" key="7">
    <source>
        <dbReference type="PIRSR" id="PIRSR031051-3"/>
    </source>
</evidence>
<evidence type="ECO:0000256" key="4">
    <source>
        <dbReference type="ARBA" id="ARBA00022842"/>
    </source>
</evidence>
<name>A0A4Y7IMR0_PAPSO</name>
<feature type="binding site" evidence="6">
    <location>
        <position position="95"/>
    </location>
    <ligand>
        <name>substrate</name>
    </ligand>
</feature>
<feature type="active site" description="Proton donor" evidence="5">
    <location>
        <position position="11"/>
    </location>
</feature>
<accession>A0A4Y7IMR0</accession>
<evidence type="ECO:0000256" key="6">
    <source>
        <dbReference type="PIRSR" id="PIRSR031051-2"/>
    </source>
</evidence>
<evidence type="ECO:0000256" key="5">
    <source>
        <dbReference type="PIRSR" id="PIRSR031051-1"/>
    </source>
</evidence>
<comment type="cofactor">
    <cofactor evidence="1 7">
        <name>Mg(2+)</name>
        <dbReference type="ChEBI" id="CHEBI:18420"/>
    </cofactor>
</comment>
<evidence type="ECO:0000256" key="2">
    <source>
        <dbReference type="ARBA" id="ARBA00022723"/>
    </source>
</evidence>
<evidence type="ECO:0000313" key="8">
    <source>
        <dbReference type="EMBL" id="RZC49977.1"/>
    </source>
</evidence>
<dbReference type="PANTHER" id="PTHR20889:SF12">
    <property type="entry name" value="LP01149P"/>
    <property type="match status" value="1"/>
</dbReference>
<dbReference type="Proteomes" id="UP000316621">
    <property type="component" value="Chromosome 2"/>
</dbReference>
<dbReference type="InterPro" id="IPR006384">
    <property type="entry name" value="HAD_hydro_PyrdxlP_Pase-like"/>
</dbReference>
<evidence type="ECO:0000313" key="9">
    <source>
        <dbReference type="Proteomes" id="UP000316621"/>
    </source>
</evidence>
<feature type="active site" description="Nucleophile" evidence="5">
    <location>
        <position position="9"/>
    </location>
</feature>
<feature type="binding site" evidence="7">
    <location>
        <position position="11"/>
    </location>
    <ligand>
        <name>Mg(2+)</name>
        <dbReference type="ChEBI" id="CHEBI:18420"/>
    </ligand>
</feature>
<dbReference type="EMBL" id="CM010716">
    <property type="protein sequence ID" value="RZC49977.1"/>
    <property type="molecule type" value="Genomic_DNA"/>
</dbReference>
<dbReference type="GO" id="GO:0016791">
    <property type="term" value="F:phosphatase activity"/>
    <property type="evidence" value="ECO:0007669"/>
    <property type="project" value="InterPro"/>
</dbReference>
<protein>
    <submittedName>
        <fullName evidence="8">Uncharacterized protein</fullName>
    </submittedName>
</protein>
<dbReference type="GO" id="GO:0046872">
    <property type="term" value="F:metal ion binding"/>
    <property type="evidence" value="ECO:0007669"/>
    <property type="project" value="UniProtKB-KW"/>
</dbReference>